<comment type="caution">
    <text evidence="1">The sequence shown here is derived from an EMBL/GenBank/DDBJ whole genome shotgun (WGS) entry which is preliminary data.</text>
</comment>
<protein>
    <submittedName>
        <fullName evidence="1">Uncharacterized protein</fullName>
    </submittedName>
</protein>
<dbReference type="Proteomes" id="UP000636800">
    <property type="component" value="Chromosome 11"/>
</dbReference>
<dbReference type="OrthoDB" id="431497at2759"/>
<sequence>MQGRGIQKETELLLKGYHNVEAGTAAAGARRVLESLTVVGGQFGLNTTTTQLRLPTPSMCGDRDKGLLLKKTTRSW</sequence>
<organism evidence="1 2">
    <name type="scientific">Vanilla planifolia</name>
    <name type="common">Vanilla</name>
    <dbReference type="NCBI Taxonomy" id="51239"/>
    <lineage>
        <taxon>Eukaryota</taxon>
        <taxon>Viridiplantae</taxon>
        <taxon>Streptophyta</taxon>
        <taxon>Embryophyta</taxon>
        <taxon>Tracheophyta</taxon>
        <taxon>Spermatophyta</taxon>
        <taxon>Magnoliopsida</taxon>
        <taxon>Liliopsida</taxon>
        <taxon>Asparagales</taxon>
        <taxon>Orchidaceae</taxon>
        <taxon>Vanilloideae</taxon>
        <taxon>Vanilleae</taxon>
        <taxon>Vanilla</taxon>
    </lineage>
</organism>
<dbReference type="EMBL" id="JADCNL010000011">
    <property type="protein sequence ID" value="KAG0460876.1"/>
    <property type="molecule type" value="Genomic_DNA"/>
</dbReference>
<name>A0A835PYM2_VANPL</name>
<gene>
    <name evidence="1" type="ORF">HPP92_021173</name>
</gene>
<keyword evidence="2" id="KW-1185">Reference proteome</keyword>
<proteinExistence type="predicted"/>
<reference evidence="1 2" key="1">
    <citation type="journal article" date="2020" name="Nat. Food">
        <title>A phased Vanilla planifolia genome enables genetic improvement of flavour and production.</title>
        <authorList>
            <person name="Hasing T."/>
            <person name="Tang H."/>
            <person name="Brym M."/>
            <person name="Khazi F."/>
            <person name="Huang T."/>
            <person name="Chambers A.H."/>
        </authorList>
    </citation>
    <scope>NUCLEOTIDE SEQUENCE [LARGE SCALE GENOMIC DNA]</scope>
    <source>
        <tissue evidence="1">Leaf</tissue>
    </source>
</reference>
<evidence type="ECO:0000313" key="2">
    <source>
        <dbReference type="Proteomes" id="UP000636800"/>
    </source>
</evidence>
<accession>A0A835PYM2</accession>
<evidence type="ECO:0000313" key="1">
    <source>
        <dbReference type="EMBL" id="KAG0460876.1"/>
    </source>
</evidence>
<dbReference type="AlphaFoldDB" id="A0A835PYM2"/>